<dbReference type="EMBL" id="UINC01174698">
    <property type="protein sequence ID" value="SVD80949.1"/>
    <property type="molecule type" value="Genomic_DNA"/>
</dbReference>
<feature type="non-terminal residue" evidence="1">
    <location>
        <position position="59"/>
    </location>
</feature>
<sequence length="59" mass="6814">MFFAVFLPFALVHFITFAILIYKSSARQIFDFTVFPEKPTSCQLFTFLSHISLLKHNAA</sequence>
<organism evidence="1">
    <name type="scientific">marine metagenome</name>
    <dbReference type="NCBI Taxonomy" id="408172"/>
    <lineage>
        <taxon>unclassified sequences</taxon>
        <taxon>metagenomes</taxon>
        <taxon>ecological metagenomes</taxon>
    </lineage>
</organism>
<reference evidence="1" key="1">
    <citation type="submission" date="2018-05" db="EMBL/GenBank/DDBJ databases">
        <authorList>
            <person name="Lanie J.A."/>
            <person name="Ng W.-L."/>
            <person name="Kazmierczak K.M."/>
            <person name="Andrzejewski T.M."/>
            <person name="Davidsen T.M."/>
            <person name="Wayne K.J."/>
            <person name="Tettelin H."/>
            <person name="Glass J.I."/>
            <person name="Rusch D."/>
            <person name="Podicherti R."/>
            <person name="Tsui H.-C.T."/>
            <person name="Winkler M.E."/>
        </authorList>
    </citation>
    <scope>NUCLEOTIDE SEQUENCE</scope>
</reference>
<proteinExistence type="predicted"/>
<accession>A0A382YD77</accession>
<protein>
    <submittedName>
        <fullName evidence="1">Uncharacterized protein</fullName>
    </submittedName>
</protein>
<name>A0A382YD77_9ZZZZ</name>
<dbReference type="AlphaFoldDB" id="A0A382YD77"/>
<gene>
    <name evidence="1" type="ORF">METZ01_LOCUS433803</name>
</gene>
<evidence type="ECO:0000313" key="1">
    <source>
        <dbReference type="EMBL" id="SVD80949.1"/>
    </source>
</evidence>